<dbReference type="PANTHER" id="PTHR28004:SF2">
    <property type="entry name" value="D-SERINE DEHYDRATASE"/>
    <property type="match status" value="1"/>
</dbReference>
<comment type="similarity">
    <text evidence="1">Belongs to the DSD1 family.</text>
</comment>
<dbReference type="EMBL" id="JACXIZ010000041">
    <property type="protein sequence ID" value="MBD2847599.1"/>
    <property type="molecule type" value="Genomic_DNA"/>
</dbReference>
<dbReference type="RefSeq" id="WP_190920706.1">
    <property type="nucleotide sequence ID" value="NZ_JACXIZ010000041.1"/>
</dbReference>
<dbReference type="PANTHER" id="PTHR28004">
    <property type="entry name" value="ZGC:162816-RELATED"/>
    <property type="match status" value="1"/>
</dbReference>
<dbReference type="SMART" id="SM01119">
    <property type="entry name" value="D-ser_dehydrat"/>
    <property type="match status" value="1"/>
</dbReference>
<evidence type="ECO:0000256" key="1">
    <source>
        <dbReference type="ARBA" id="ARBA00005323"/>
    </source>
</evidence>
<protein>
    <submittedName>
        <fullName evidence="4">Alanine racemase</fullName>
    </submittedName>
</protein>
<dbReference type="InterPro" id="IPR029066">
    <property type="entry name" value="PLP-binding_barrel"/>
</dbReference>
<dbReference type="AlphaFoldDB" id="A0A927BY79"/>
<feature type="domain" description="D-serine dehydratase-like" evidence="3">
    <location>
        <begin position="267"/>
        <end position="360"/>
    </location>
</feature>
<dbReference type="InterPro" id="IPR042208">
    <property type="entry name" value="D-ser_dehydrat-like_sf"/>
</dbReference>
<keyword evidence="5" id="KW-1185">Reference proteome</keyword>
<dbReference type="GO" id="GO:0008721">
    <property type="term" value="F:D-serine ammonia-lyase activity"/>
    <property type="evidence" value="ECO:0007669"/>
    <property type="project" value="TreeGrafter"/>
</dbReference>
<keyword evidence="2" id="KW-0456">Lyase</keyword>
<proteinExistence type="inferred from homology"/>
<sequence>MSGEGLAVSSSIRYAELTTPAPIIELDILERNISAMAQRLHAAGIGHRPHIKSHRSVAIARRQLAAGAIGITTAKLAEAEVFADAGVASILLAYPIIGADKLSRFERLHVRPDLELLTTVDSLAGARGLAAVGMRTGHPVRVLIELDGGLQRGGRQPGSDAVAFALAVQALDGIEVAGLMGYFGTIYGRRGEAELATAARAEARILEEAAQQCRRAGLAVPILSGGTSPAAMMSGQMTGVTEARAGNYVFFDASGIGLGLATEADCALRVIATVVSTPAPGRATIDAGTKTLTSDKAHHRDGFGLVVGRPDVRVVMLNEEHGFLQYDPAGPPLAIGERVELIPNHACVIPNLHPRVAGVREGRLCEWIEIDARGCSY</sequence>
<dbReference type="InterPro" id="IPR001608">
    <property type="entry name" value="Ala_racemase_N"/>
</dbReference>
<dbReference type="Proteomes" id="UP000621560">
    <property type="component" value="Unassembled WGS sequence"/>
</dbReference>
<evidence type="ECO:0000256" key="2">
    <source>
        <dbReference type="ARBA" id="ARBA00023239"/>
    </source>
</evidence>
<dbReference type="GO" id="GO:0036088">
    <property type="term" value="P:D-serine catabolic process"/>
    <property type="evidence" value="ECO:0007669"/>
    <property type="project" value="TreeGrafter"/>
</dbReference>
<evidence type="ECO:0000313" key="4">
    <source>
        <dbReference type="EMBL" id="MBD2847599.1"/>
    </source>
</evidence>
<accession>A0A927BY79</accession>
<dbReference type="InterPro" id="IPR026956">
    <property type="entry name" value="D-ser_dehydrat-like_dom"/>
</dbReference>
<evidence type="ECO:0000313" key="5">
    <source>
        <dbReference type="Proteomes" id="UP000621560"/>
    </source>
</evidence>
<dbReference type="Pfam" id="PF01168">
    <property type="entry name" value="Ala_racemase_N"/>
    <property type="match status" value="1"/>
</dbReference>
<reference evidence="4" key="1">
    <citation type="submission" date="2020-09" db="EMBL/GenBank/DDBJ databases">
        <title>A novel bacterium of genus Paenibacillus, isolated from South China Sea.</title>
        <authorList>
            <person name="Huang H."/>
            <person name="Mo K."/>
            <person name="Hu Y."/>
        </authorList>
    </citation>
    <scope>NUCLEOTIDE SEQUENCE</scope>
    <source>
        <strain evidence="4">IB182496</strain>
    </source>
</reference>
<organism evidence="4 5">
    <name type="scientific">Paenibacillus sabuli</name>
    <dbReference type="NCBI Taxonomy" id="2772509"/>
    <lineage>
        <taxon>Bacteria</taxon>
        <taxon>Bacillati</taxon>
        <taxon>Bacillota</taxon>
        <taxon>Bacilli</taxon>
        <taxon>Bacillales</taxon>
        <taxon>Paenibacillaceae</taxon>
        <taxon>Paenibacillus</taxon>
    </lineage>
</organism>
<name>A0A927BY79_9BACL</name>
<dbReference type="Gene3D" id="3.20.20.10">
    <property type="entry name" value="Alanine racemase"/>
    <property type="match status" value="1"/>
</dbReference>
<evidence type="ECO:0000259" key="3">
    <source>
        <dbReference type="SMART" id="SM01119"/>
    </source>
</evidence>
<gene>
    <name evidence="4" type="ORF">IDH44_20610</name>
</gene>
<dbReference type="Pfam" id="PF14031">
    <property type="entry name" value="D-ser_dehydrat"/>
    <property type="match status" value="1"/>
</dbReference>
<dbReference type="InterPro" id="IPR051466">
    <property type="entry name" value="D-amino_acid_metab_enzyme"/>
</dbReference>
<dbReference type="Gene3D" id="2.40.37.20">
    <property type="entry name" value="D-serine dehydratase-like domain"/>
    <property type="match status" value="1"/>
</dbReference>
<comment type="caution">
    <text evidence="4">The sequence shown here is derived from an EMBL/GenBank/DDBJ whole genome shotgun (WGS) entry which is preliminary data.</text>
</comment>
<dbReference type="SUPFAM" id="SSF51419">
    <property type="entry name" value="PLP-binding barrel"/>
    <property type="match status" value="1"/>
</dbReference>